<protein>
    <submittedName>
        <fullName evidence="1">Uncharacterized protein</fullName>
    </submittedName>
</protein>
<dbReference type="EnsemblPlants" id="MELO3C029778.2.1">
    <property type="protein sequence ID" value="MELO3C029778.2.1"/>
    <property type="gene ID" value="MELO3C029778.2"/>
</dbReference>
<sequence length="104" mass="11427">IGAKVQCFNLEAFASFIGLLESILSHDPGPDYQLVEHSPSILRYVLKKRFAHGSYGKVWLAFHGSCQEVFSSGGKNVNVSCNSSLEDFVARTMAARLIVLKPIL</sequence>
<reference evidence="1" key="1">
    <citation type="submission" date="2023-03" db="UniProtKB">
        <authorList>
            <consortium name="EnsemblPlants"/>
        </authorList>
    </citation>
    <scope>IDENTIFICATION</scope>
</reference>
<proteinExistence type="predicted"/>
<evidence type="ECO:0000313" key="1">
    <source>
        <dbReference type="EnsemblPlants" id="MELO3C029778.2.1"/>
    </source>
</evidence>
<dbReference type="AlphaFoldDB" id="A0A9I9E799"/>
<organism evidence="1">
    <name type="scientific">Cucumis melo</name>
    <name type="common">Muskmelon</name>
    <dbReference type="NCBI Taxonomy" id="3656"/>
    <lineage>
        <taxon>Eukaryota</taxon>
        <taxon>Viridiplantae</taxon>
        <taxon>Streptophyta</taxon>
        <taxon>Embryophyta</taxon>
        <taxon>Tracheophyta</taxon>
        <taxon>Spermatophyta</taxon>
        <taxon>Magnoliopsida</taxon>
        <taxon>eudicotyledons</taxon>
        <taxon>Gunneridae</taxon>
        <taxon>Pentapetalae</taxon>
        <taxon>rosids</taxon>
        <taxon>fabids</taxon>
        <taxon>Cucurbitales</taxon>
        <taxon>Cucurbitaceae</taxon>
        <taxon>Benincaseae</taxon>
        <taxon>Cucumis</taxon>
    </lineage>
</organism>
<accession>A0A9I9E799</accession>
<name>A0A9I9E799_CUCME</name>
<dbReference type="Gramene" id="MELO3C029778.2.1">
    <property type="protein sequence ID" value="MELO3C029778.2.1"/>
    <property type="gene ID" value="MELO3C029778.2"/>
</dbReference>